<reference evidence="1 2" key="1">
    <citation type="journal article" date="2018" name="Sci. Rep.">
        <title>Comparative genomics provides insights into the lifestyle and reveals functional heterogeneity of dark septate endophytic fungi.</title>
        <authorList>
            <person name="Knapp D.G."/>
            <person name="Nemeth J.B."/>
            <person name="Barry K."/>
            <person name="Hainaut M."/>
            <person name="Henrissat B."/>
            <person name="Johnson J."/>
            <person name="Kuo A."/>
            <person name="Lim J.H.P."/>
            <person name="Lipzen A."/>
            <person name="Nolan M."/>
            <person name="Ohm R.A."/>
            <person name="Tamas L."/>
            <person name="Grigoriev I.V."/>
            <person name="Spatafora J.W."/>
            <person name="Nagy L.G."/>
            <person name="Kovacs G.M."/>
        </authorList>
    </citation>
    <scope>NUCLEOTIDE SEQUENCE [LARGE SCALE GENOMIC DNA]</scope>
    <source>
        <strain evidence="1 2">DSE2036</strain>
    </source>
</reference>
<gene>
    <name evidence="1" type="ORF">DM02DRAFT_674542</name>
</gene>
<proteinExistence type="predicted"/>
<name>A0A2V1DFJ0_9PLEO</name>
<keyword evidence="2" id="KW-1185">Reference proteome</keyword>
<organism evidence="1 2">
    <name type="scientific">Periconia macrospinosa</name>
    <dbReference type="NCBI Taxonomy" id="97972"/>
    <lineage>
        <taxon>Eukaryota</taxon>
        <taxon>Fungi</taxon>
        <taxon>Dikarya</taxon>
        <taxon>Ascomycota</taxon>
        <taxon>Pezizomycotina</taxon>
        <taxon>Dothideomycetes</taxon>
        <taxon>Pleosporomycetidae</taxon>
        <taxon>Pleosporales</taxon>
        <taxon>Massarineae</taxon>
        <taxon>Periconiaceae</taxon>
        <taxon>Periconia</taxon>
    </lineage>
</organism>
<dbReference type="OrthoDB" id="2119228at2759"/>
<dbReference type="Proteomes" id="UP000244855">
    <property type="component" value="Unassembled WGS sequence"/>
</dbReference>
<protein>
    <submittedName>
        <fullName evidence="1">Uncharacterized protein</fullName>
    </submittedName>
</protein>
<dbReference type="EMBL" id="KZ805454">
    <property type="protein sequence ID" value="PVH96805.1"/>
    <property type="molecule type" value="Genomic_DNA"/>
</dbReference>
<dbReference type="AlphaFoldDB" id="A0A2V1DFJ0"/>
<evidence type="ECO:0000313" key="1">
    <source>
        <dbReference type="EMBL" id="PVH96805.1"/>
    </source>
</evidence>
<accession>A0A2V1DFJ0</accession>
<sequence length="214" mass="24011">MKTSSFIAAAAVFSQTHHALASDVVPRSKTGIAGSIAKLIGMLIPDDGPAKSWDLEKYPNHCKIYMDTRDGSKCYAEVECKDGKRSYNKDRAGWNVCYVGGRQFFNDPRIGEFSITFTRKDSKEEGEGLVAPVLQLKNVGNWMEYPVTDFASEWWHKFDEAGAGPFHCYWGPYDGSDWFTDTIAENRHKKWNCGVPDLSGGPYDNIDEVEEGMD</sequence>
<dbReference type="STRING" id="97972.A0A2V1DFJ0"/>
<evidence type="ECO:0000313" key="2">
    <source>
        <dbReference type="Proteomes" id="UP000244855"/>
    </source>
</evidence>